<organism evidence="9 10">
    <name type="scientific">Clostridium intestinale DSM 6191</name>
    <dbReference type="NCBI Taxonomy" id="1121320"/>
    <lineage>
        <taxon>Bacteria</taxon>
        <taxon>Bacillati</taxon>
        <taxon>Bacillota</taxon>
        <taxon>Clostridia</taxon>
        <taxon>Eubacteriales</taxon>
        <taxon>Clostridiaceae</taxon>
        <taxon>Clostridium</taxon>
    </lineage>
</organism>
<evidence type="ECO:0000256" key="1">
    <source>
        <dbReference type="ARBA" id="ARBA00001933"/>
    </source>
</evidence>
<dbReference type="PANTHER" id="PTHR11601">
    <property type="entry name" value="CYSTEINE DESULFURYLASE FAMILY MEMBER"/>
    <property type="match status" value="1"/>
</dbReference>
<proteinExistence type="inferred from homology"/>
<evidence type="ECO:0000313" key="10">
    <source>
        <dbReference type="Proteomes" id="UP000184241"/>
    </source>
</evidence>
<dbReference type="InterPro" id="IPR015421">
    <property type="entry name" value="PyrdxlP-dep_Trfase_major"/>
</dbReference>
<evidence type="ECO:0000256" key="2">
    <source>
        <dbReference type="ARBA" id="ARBA00006490"/>
    </source>
</evidence>
<dbReference type="FunFam" id="3.40.640.10:FF:000084">
    <property type="entry name" value="IscS-like cysteine desulfurase"/>
    <property type="match status" value="1"/>
</dbReference>
<dbReference type="InterPro" id="IPR015422">
    <property type="entry name" value="PyrdxlP-dep_Trfase_small"/>
</dbReference>
<comment type="cofactor">
    <cofactor evidence="1 7">
        <name>pyridoxal 5'-phosphate</name>
        <dbReference type="ChEBI" id="CHEBI:597326"/>
    </cofactor>
</comment>
<dbReference type="InterPro" id="IPR020578">
    <property type="entry name" value="Aminotrans_V_PyrdxlP_BS"/>
</dbReference>
<name>A0A1M5WXR5_9CLOT</name>
<dbReference type="Proteomes" id="UP000184241">
    <property type="component" value="Unassembled WGS sequence"/>
</dbReference>
<dbReference type="PANTHER" id="PTHR11601:SF50">
    <property type="entry name" value="CYSTEINE DESULFURASE ISCS 2-RELATED"/>
    <property type="match status" value="1"/>
</dbReference>
<dbReference type="AlphaFoldDB" id="A0A1M5WXR5"/>
<protein>
    <submittedName>
        <fullName evidence="9">Cysteine desulfurase</fullName>
    </submittedName>
</protein>
<dbReference type="Gene3D" id="3.90.1150.10">
    <property type="entry name" value="Aspartate Aminotransferase, domain 1"/>
    <property type="match status" value="1"/>
</dbReference>
<evidence type="ECO:0000256" key="3">
    <source>
        <dbReference type="ARBA" id="ARBA00022723"/>
    </source>
</evidence>
<reference evidence="9 10" key="1">
    <citation type="submission" date="2016-11" db="EMBL/GenBank/DDBJ databases">
        <authorList>
            <person name="Jaros S."/>
            <person name="Januszkiewicz K."/>
            <person name="Wedrychowicz H."/>
        </authorList>
    </citation>
    <scope>NUCLEOTIDE SEQUENCE [LARGE SCALE GENOMIC DNA]</scope>
    <source>
        <strain evidence="9 10">DSM 6191</strain>
    </source>
</reference>
<evidence type="ECO:0000313" key="9">
    <source>
        <dbReference type="EMBL" id="SHH92456.1"/>
    </source>
</evidence>
<accession>A0A1M5WXR5</accession>
<dbReference type="GO" id="GO:0051536">
    <property type="term" value="F:iron-sulfur cluster binding"/>
    <property type="evidence" value="ECO:0007669"/>
    <property type="project" value="UniProtKB-KW"/>
</dbReference>
<evidence type="ECO:0000256" key="5">
    <source>
        <dbReference type="ARBA" id="ARBA00023004"/>
    </source>
</evidence>
<dbReference type="PIRSF" id="PIRSF005572">
    <property type="entry name" value="NifS"/>
    <property type="match status" value="1"/>
</dbReference>
<dbReference type="GO" id="GO:0031071">
    <property type="term" value="F:cysteine desulfurase activity"/>
    <property type="evidence" value="ECO:0007669"/>
    <property type="project" value="UniProtKB-ARBA"/>
</dbReference>
<evidence type="ECO:0000256" key="7">
    <source>
        <dbReference type="RuleBase" id="RU004504"/>
    </source>
</evidence>
<comment type="similarity">
    <text evidence="2">Belongs to the class-V pyridoxal-phosphate-dependent aminotransferase family. NifS/IscS subfamily.</text>
</comment>
<sequence length="382" mass="41991">MIGVSIYFDNAATTPPTEEVIESVVVGMKEYYGNPSSLHKLGLNAERMLLTSREELAKTINATSDEIFFTSGGSEGNNFILKGIGKSGNNIITTKFEHPSVLNALNELREQGITVHELSLNENGEVDLGELKGFIDKNTVLVSIMHVNNEIGTIQPIEEIGKIIKENSTRAKFHVDGVQSYGKIAIDVKKANIDYLTVSSHKFHGPKGVGFCYIRKGLRLKPLISGGGQESGFRSGTENLPGVMGMVVAAKMAQASIKESYKKVWEIKEHFIEKLKGIENIKINSPQKENISPYILNVSFTGIRGEVLLHALEENGIFVSTGSACSSRGGKESHVLKALGLDYKDIDGAIRFSFSRFNTLEEVDLSNEALKKSLLFLRRVRK</sequence>
<dbReference type="Pfam" id="PF00266">
    <property type="entry name" value="Aminotran_5"/>
    <property type="match status" value="1"/>
</dbReference>
<dbReference type="InterPro" id="IPR000192">
    <property type="entry name" value="Aminotrans_V_dom"/>
</dbReference>
<dbReference type="InterPro" id="IPR016454">
    <property type="entry name" value="Cysteine_dSase"/>
</dbReference>
<keyword evidence="3" id="KW-0479">Metal-binding</keyword>
<dbReference type="SUPFAM" id="SSF53383">
    <property type="entry name" value="PLP-dependent transferases"/>
    <property type="match status" value="1"/>
</dbReference>
<dbReference type="Gene3D" id="3.40.640.10">
    <property type="entry name" value="Type I PLP-dependent aspartate aminotransferase-like (Major domain)"/>
    <property type="match status" value="1"/>
</dbReference>
<dbReference type="GO" id="GO:0046872">
    <property type="term" value="F:metal ion binding"/>
    <property type="evidence" value="ECO:0007669"/>
    <property type="project" value="UniProtKB-KW"/>
</dbReference>
<feature type="domain" description="Aminotransferase class V" evidence="8">
    <location>
        <begin position="6"/>
        <end position="364"/>
    </location>
</feature>
<evidence type="ECO:0000259" key="8">
    <source>
        <dbReference type="Pfam" id="PF00266"/>
    </source>
</evidence>
<evidence type="ECO:0000256" key="4">
    <source>
        <dbReference type="ARBA" id="ARBA00022898"/>
    </source>
</evidence>
<keyword evidence="5" id="KW-0408">Iron</keyword>
<dbReference type="InterPro" id="IPR015424">
    <property type="entry name" value="PyrdxlP-dep_Trfase"/>
</dbReference>
<keyword evidence="6" id="KW-0411">Iron-sulfur</keyword>
<dbReference type="EMBL" id="FQXU01000004">
    <property type="protein sequence ID" value="SHH92456.1"/>
    <property type="molecule type" value="Genomic_DNA"/>
</dbReference>
<keyword evidence="4" id="KW-0663">Pyridoxal phosphate</keyword>
<gene>
    <name evidence="9" type="ORF">SAMN02745941_01318</name>
</gene>
<dbReference type="PROSITE" id="PS00595">
    <property type="entry name" value="AA_TRANSFER_CLASS_5"/>
    <property type="match status" value="1"/>
</dbReference>
<evidence type="ECO:0000256" key="6">
    <source>
        <dbReference type="ARBA" id="ARBA00023014"/>
    </source>
</evidence>